<evidence type="ECO:0000256" key="5">
    <source>
        <dbReference type="ARBA" id="ARBA00022801"/>
    </source>
</evidence>
<dbReference type="STRING" id="623281.SAMN05421747_1133"/>
<dbReference type="InterPro" id="IPR000834">
    <property type="entry name" value="Peptidase_M14"/>
</dbReference>
<evidence type="ECO:0000256" key="3">
    <source>
        <dbReference type="ARBA" id="ARBA00022670"/>
    </source>
</evidence>
<dbReference type="PROSITE" id="PS52035">
    <property type="entry name" value="PEPTIDASE_M14"/>
    <property type="match status" value="1"/>
</dbReference>
<dbReference type="PANTHER" id="PTHR11705">
    <property type="entry name" value="PROTEASE FAMILY M14 CARBOXYPEPTIDASE A,B"/>
    <property type="match status" value="1"/>
</dbReference>
<dbReference type="GO" id="GO:0004181">
    <property type="term" value="F:metallocarboxypeptidase activity"/>
    <property type="evidence" value="ECO:0007669"/>
    <property type="project" value="InterPro"/>
</dbReference>
<dbReference type="SMART" id="SM00631">
    <property type="entry name" value="Zn_pept"/>
    <property type="match status" value="1"/>
</dbReference>
<comment type="similarity">
    <text evidence="2 8">Belongs to the peptidase M14 family.</text>
</comment>
<keyword evidence="7" id="KW-0482">Metalloprotease</keyword>
<evidence type="ECO:0000256" key="2">
    <source>
        <dbReference type="ARBA" id="ARBA00005988"/>
    </source>
</evidence>
<keyword evidence="3" id="KW-0645">Protease</keyword>
<evidence type="ECO:0000259" key="10">
    <source>
        <dbReference type="PROSITE" id="PS52035"/>
    </source>
</evidence>
<feature type="chain" id="PRO_5011635191" evidence="9">
    <location>
        <begin position="21"/>
        <end position="902"/>
    </location>
</feature>
<protein>
    <submittedName>
        <fullName evidence="11">Zinc carboxypeptidase</fullName>
    </submittedName>
</protein>
<dbReference type="SUPFAM" id="SSF53187">
    <property type="entry name" value="Zn-dependent exopeptidases"/>
    <property type="match status" value="1"/>
</dbReference>
<evidence type="ECO:0000256" key="6">
    <source>
        <dbReference type="ARBA" id="ARBA00022833"/>
    </source>
</evidence>
<keyword evidence="6" id="KW-0862">Zinc</keyword>
<dbReference type="EMBL" id="FOLL01000013">
    <property type="protein sequence ID" value="SFC51039.1"/>
    <property type="molecule type" value="Genomic_DNA"/>
</dbReference>
<gene>
    <name evidence="11" type="ORF">SAMN05421747_1133</name>
</gene>
<dbReference type="AlphaFoldDB" id="A0A1I1JQX8"/>
<keyword evidence="5" id="KW-0378">Hydrolase</keyword>
<evidence type="ECO:0000313" key="11">
    <source>
        <dbReference type="EMBL" id="SFC51039.1"/>
    </source>
</evidence>
<evidence type="ECO:0000256" key="8">
    <source>
        <dbReference type="PROSITE-ProRule" id="PRU01379"/>
    </source>
</evidence>
<evidence type="ECO:0000313" key="12">
    <source>
        <dbReference type="Proteomes" id="UP000199577"/>
    </source>
</evidence>
<feature type="signal peptide" evidence="9">
    <location>
        <begin position="1"/>
        <end position="20"/>
    </location>
</feature>
<accession>A0A1I1JQX8</accession>
<feature type="active site" description="Proton donor/acceptor" evidence="8">
    <location>
        <position position="436"/>
    </location>
</feature>
<dbReference type="InterPro" id="IPR057246">
    <property type="entry name" value="CARBOXYPEPT_ZN_1"/>
</dbReference>
<dbReference type="GO" id="GO:0006508">
    <property type="term" value="P:proteolysis"/>
    <property type="evidence" value="ECO:0007669"/>
    <property type="project" value="UniProtKB-KW"/>
</dbReference>
<sequence>MLKRYTFALMAWMLVAQANAQHIPTPKEHFGFNIGDDYMLANYTESESYFRKLAAASDRVRMELAGKTSEGRNLHLIIISSPENLAKIDDYKAISQKLARAEIPENEARELVAAGKPVVWIDGGLHATETVATQQLIETFYQLVSRDDAETLRILDDVVILLFHCNPDGHELVSNWYMRNDDVTKRAKNIPVMYHKYAGHDNNRDFYMNNLAESTTISRLQYIEWMPQIIYNHHQSGPPGSIVAGPPYRDPFNFVLDPMLITGIDGVAAAMINRLNAEGKPGYTRLSGSVFSTWWNGGLRTTPYYHNSIGILTEVVGDPTPMNIPLVPDRLVPNNATPYPITPRPWHFREAIDYSVSMNYAVLDYASRFGDELLYNMYRMGRNSIERGSQDYWPLKPSYIDSVKAIAAADVDANGSGSSRTKFAKKHYDAVFQNTELRDPRGFIIPANQPDFPRAVHFINALVKSGIQIHQAMADFSVNGKAYPAGSYIVKTAQAFRPHVIDMFEPQDHPNDFQYPGGPPVRPYDAAGWTLAHQFGIEFDRITDEFNGPFQALPYGELQTPPSHHFAKSPAGYLLDARVNNAYITVNNLLAAGIKVARITEPVDDLPAGSFYVPANGFAQLQRAADTLGIKPHALAKKPKAARAVAPARIALFDRYGGSMPSGWVRWLLEQYQFDNVTVIYPQDINAGKLNDRFDIILFIGSGIPAVSSSGGSGGPKPEDIPEQYHHMLGSITRKTSIPKLKEFLEAGGKVFTVGSSTALAYHLELPVKNALVELDSTGRERPLPGEKFYAPGSIHQLSANTADPAGWGMPAVVDVVSSNSPVFQLTDGAASAGITKLAWYGAENPLRSGWIWGAAYLKNGVAAFSAPVGRGTLYAFGPEITFRAQPHGTFRWLFNQLYTQK</sequence>
<proteinExistence type="inferred from homology"/>
<keyword evidence="9" id="KW-0732">Signal</keyword>
<evidence type="ECO:0000256" key="9">
    <source>
        <dbReference type="SAM" id="SignalP"/>
    </source>
</evidence>
<dbReference type="GO" id="GO:0008270">
    <property type="term" value="F:zinc ion binding"/>
    <property type="evidence" value="ECO:0007669"/>
    <property type="project" value="InterPro"/>
</dbReference>
<evidence type="ECO:0000256" key="4">
    <source>
        <dbReference type="ARBA" id="ARBA00022723"/>
    </source>
</evidence>
<evidence type="ECO:0000256" key="1">
    <source>
        <dbReference type="ARBA" id="ARBA00001947"/>
    </source>
</evidence>
<dbReference type="CDD" id="cd06240">
    <property type="entry name" value="M14-like"/>
    <property type="match status" value="1"/>
</dbReference>
<keyword evidence="12" id="KW-1185">Reference proteome</keyword>
<reference evidence="11 12" key="1">
    <citation type="submission" date="2016-10" db="EMBL/GenBank/DDBJ databases">
        <authorList>
            <person name="de Groot N.N."/>
        </authorList>
    </citation>
    <scope>NUCLEOTIDE SEQUENCE [LARGE SCALE GENOMIC DNA]</scope>
    <source>
        <strain evidence="11 12">DSM 22900</strain>
    </source>
</reference>
<evidence type="ECO:0000256" key="7">
    <source>
        <dbReference type="ARBA" id="ARBA00023049"/>
    </source>
</evidence>
<dbReference type="Gene3D" id="3.40.630.10">
    <property type="entry name" value="Zn peptidases"/>
    <property type="match status" value="1"/>
</dbReference>
<comment type="cofactor">
    <cofactor evidence="1">
        <name>Zn(2+)</name>
        <dbReference type="ChEBI" id="CHEBI:29105"/>
    </cofactor>
</comment>
<dbReference type="RefSeq" id="WP_090974110.1">
    <property type="nucleotide sequence ID" value="NZ_FOLL01000013.1"/>
</dbReference>
<keyword evidence="4" id="KW-0479">Metal-binding</keyword>
<dbReference type="GO" id="GO:0005615">
    <property type="term" value="C:extracellular space"/>
    <property type="evidence" value="ECO:0007669"/>
    <property type="project" value="TreeGrafter"/>
</dbReference>
<name>A0A1I1JQX8_9SPHI</name>
<keyword evidence="11" id="KW-0121">Carboxypeptidase</keyword>
<dbReference type="PANTHER" id="PTHR11705:SF143">
    <property type="entry name" value="SLL0236 PROTEIN"/>
    <property type="match status" value="1"/>
</dbReference>
<organism evidence="11 12">
    <name type="scientific">Parapedobacter composti</name>
    <dbReference type="NCBI Taxonomy" id="623281"/>
    <lineage>
        <taxon>Bacteria</taxon>
        <taxon>Pseudomonadati</taxon>
        <taxon>Bacteroidota</taxon>
        <taxon>Sphingobacteriia</taxon>
        <taxon>Sphingobacteriales</taxon>
        <taxon>Sphingobacteriaceae</taxon>
        <taxon>Parapedobacter</taxon>
    </lineage>
</organism>
<dbReference type="Pfam" id="PF00246">
    <property type="entry name" value="Peptidase_M14"/>
    <property type="match status" value="1"/>
</dbReference>
<dbReference type="OrthoDB" id="9758209at2"/>
<feature type="domain" description="Peptidase M14" evidence="10">
    <location>
        <begin position="39"/>
        <end position="462"/>
    </location>
</feature>
<dbReference type="PROSITE" id="PS00132">
    <property type="entry name" value="CARBOXYPEPT_ZN_1"/>
    <property type="match status" value="1"/>
</dbReference>
<dbReference type="Proteomes" id="UP000199577">
    <property type="component" value="Unassembled WGS sequence"/>
</dbReference>